<dbReference type="FunFam" id="1.10.287.130:FF:000002">
    <property type="entry name" value="Two-component osmosensing histidine kinase"/>
    <property type="match status" value="1"/>
</dbReference>
<dbReference type="PANTHER" id="PTHR45339:SF1">
    <property type="entry name" value="HYBRID SIGNAL TRANSDUCTION HISTIDINE KINASE J"/>
    <property type="match status" value="1"/>
</dbReference>
<evidence type="ECO:0000256" key="6">
    <source>
        <dbReference type="ARBA" id="ARBA00022679"/>
    </source>
</evidence>
<dbReference type="SMART" id="SM00388">
    <property type="entry name" value="HisKA"/>
    <property type="match status" value="1"/>
</dbReference>
<dbReference type="CDD" id="cd00082">
    <property type="entry name" value="HisKA"/>
    <property type="match status" value="1"/>
</dbReference>
<dbReference type="SUPFAM" id="SSF47384">
    <property type="entry name" value="Homodimeric domain of signal transducing histidine kinase"/>
    <property type="match status" value="1"/>
</dbReference>
<evidence type="ECO:0000259" key="19">
    <source>
        <dbReference type="PROSITE" id="PS50109"/>
    </source>
</evidence>
<evidence type="ECO:0000256" key="9">
    <source>
        <dbReference type="ARBA" id="ARBA00022777"/>
    </source>
</evidence>
<keyword evidence="9" id="KW-0418">Kinase</keyword>
<dbReference type="SUPFAM" id="SSF158472">
    <property type="entry name" value="HAMP domain-like"/>
    <property type="match status" value="1"/>
</dbReference>
<feature type="modified residue" description="4-aspartylphosphate" evidence="16">
    <location>
        <position position="1079"/>
    </location>
</feature>
<dbReference type="SMART" id="SM00448">
    <property type="entry name" value="REC"/>
    <property type="match status" value="2"/>
</dbReference>
<dbReference type="PROSITE" id="PS50885">
    <property type="entry name" value="HAMP"/>
    <property type="match status" value="1"/>
</dbReference>
<dbReference type="Pfam" id="PF00512">
    <property type="entry name" value="HisKA"/>
    <property type="match status" value="1"/>
</dbReference>
<evidence type="ECO:0000256" key="17">
    <source>
        <dbReference type="SAM" id="MobiDB-lite"/>
    </source>
</evidence>
<evidence type="ECO:0000256" key="10">
    <source>
        <dbReference type="ARBA" id="ARBA00022840"/>
    </source>
</evidence>
<dbReference type="Pfam" id="PF00672">
    <property type="entry name" value="HAMP"/>
    <property type="match status" value="1"/>
</dbReference>
<evidence type="ECO:0000256" key="2">
    <source>
        <dbReference type="ARBA" id="ARBA00004236"/>
    </source>
</evidence>
<dbReference type="Gene3D" id="6.10.340.10">
    <property type="match status" value="1"/>
</dbReference>
<keyword evidence="10" id="KW-0067">ATP-binding</keyword>
<evidence type="ECO:0000256" key="18">
    <source>
        <dbReference type="SAM" id="Phobius"/>
    </source>
</evidence>
<feature type="domain" description="Histidine kinase" evidence="19">
    <location>
        <begin position="639"/>
        <end position="869"/>
    </location>
</feature>
<dbReference type="Pfam" id="PF00072">
    <property type="entry name" value="Response_reg"/>
    <property type="match status" value="2"/>
</dbReference>
<comment type="caution">
    <text evidence="22">The sequence shown here is derived from an EMBL/GenBank/DDBJ whole genome shotgun (WGS) entry which is preliminary data.</text>
</comment>
<dbReference type="CDD" id="cd17546">
    <property type="entry name" value="REC_hyHK_CKI1_RcsC-like"/>
    <property type="match status" value="1"/>
</dbReference>
<keyword evidence="7 18" id="KW-0812">Transmembrane</keyword>
<evidence type="ECO:0000256" key="5">
    <source>
        <dbReference type="ARBA" id="ARBA00022553"/>
    </source>
</evidence>
<dbReference type="InterPro" id="IPR003594">
    <property type="entry name" value="HATPase_dom"/>
</dbReference>
<gene>
    <name evidence="22" type="ORF">Stube_69430</name>
</gene>
<dbReference type="PROSITE" id="PS50110">
    <property type="entry name" value="RESPONSE_REGULATORY"/>
    <property type="match status" value="2"/>
</dbReference>
<dbReference type="SUPFAM" id="SSF52172">
    <property type="entry name" value="CheY-like"/>
    <property type="match status" value="2"/>
</dbReference>
<dbReference type="OrthoDB" id="340764at2"/>
<dbReference type="PROSITE" id="PS50109">
    <property type="entry name" value="HIS_KIN"/>
    <property type="match status" value="1"/>
</dbReference>
<dbReference type="EC" id="2.7.13.3" evidence="4"/>
<evidence type="ECO:0000256" key="11">
    <source>
        <dbReference type="ARBA" id="ARBA00022989"/>
    </source>
</evidence>
<keyword evidence="11 18" id="KW-1133">Transmembrane helix</keyword>
<comment type="caution">
    <text evidence="16">Lacks conserved residue(s) required for the propagation of feature annotation.</text>
</comment>
<dbReference type="PRINTS" id="PR00344">
    <property type="entry name" value="BCTRLSENSOR"/>
</dbReference>
<comment type="subunit">
    <text evidence="13">At low DSF concentrations, interacts with RpfF.</text>
</comment>
<feature type="domain" description="Response regulatory" evidence="20">
    <location>
        <begin position="1030"/>
        <end position="1147"/>
    </location>
</feature>
<organism evidence="22 23">
    <name type="scientific">Streptomyces tubercidicus</name>
    <dbReference type="NCBI Taxonomy" id="47759"/>
    <lineage>
        <taxon>Bacteria</taxon>
        <taxon>Bacillati</taxon>
        <taxon>Actinomycetota</taxon>
        <taxon>Actinomycetes</taxon>
        <taxon>Kitasatosporales</taxon>
        <taxon>Streptomycetaceae</taxon>
        <taxon>Streptomyces</taxon>
    </lineage>
</organism>
<accession>A0A640V4G9</accession>
<dbReference type="CDD" id="cd06225">
    <property type="entry name" value="HAMP"/>
    <property type="match status" value="1"/>
</dbReference>
<evidence type="ECO:0000256" key="15">
    <source>
        <dbReference type="ARBA" id="ARBA00074306"/>
    </source>
</evidence>
<dbReference type="SUPFAM" id="SSF55874">
    <property type="entry name" value="ATPase domain of HSP90 chaperone/DNA topoisomerase II/histidine kinase"/>
    <property type="match status" value="1"/>
</dbReference>
<reference evidence="22 23" key="1">
    <citation type="submission" date="2019-12" db="EMBL/GenBank/DDBJ databases">
        <title>Whole genome shotgun sequence of Streptomyces tubercidicus NBRC 13090.</title>
        <authorList>
            <person name="Ichikawa N."/>
            <person name="Kimura A."/>
            <person name="Kitahashi Y."/>
            <person name="Komaki H."/>
            <person name="Tamura T."/>
        </authorList>
    </citation>
    <scope>NUCLEOTIDE SEQUENCE [LARGE SCALE GENOMIC DNA]</scope>
    <source>
        <strain evidence="22 23">NBRC 13090</strain>
    </source>
</reference>
<comment type="subcellular location">
    <subcellularLocation>
        <location evidence="2">Cell membrane</location>
    </subcellularLocation>
</comment>
<dbReference type="EMBL" id="BLIR01000003">
    <property type="protein sequence ID" value="GFE42270.1"/>
    <property type="molecule type" value="Genomic_DNA"/>
</dbReference>
<keyword evidence="5 16" id="KW-0597">Phosphoprotein</keyword>
<evidence type="ECO:0000256" key="12">
    <source>
        <dbReference type="ARBA" id="ARBA00023012"/>
    </source>
</evidence>
<keyword evidence="23" id="KW-1185">Reference proteome</keyword>
<evidence type="ECO:0000313" key="23">
    <source>
        <dbReference type="Proteomes" id="UP000431826"/>
    </source>
</evidence>
<name>A0A640V4G9_9ACTN</name>
<dbReference type="InterPro" id="IPR005467">
    <property type="entry name" value="His_kinase_dom"/>
</dbReference>
<comment type="catalytic activity">
    <reaction evidence="1">
        <text>ATP + protein L-histidine = ADP + protein N-phospho-L-histidine.</text>
        <dbReference type="EC" id="2.7.13.3"/>
    </reaction>
</comment>
<dbReference type="CDD" id="cd00156">
    <property type="entry name" value="REC"/>
    <property type="match status" value="1"/>
</dbReference>
<feature type="domain" description="Response regulatory" evidence="20">
    <location>
        <begin position="889"/>
        <end position="1005"/>
    </location>
</feature>
<dbReference type="Pfam" id="PF02518">
    <property type="entry name" value="HATPase_c"/>
    <property type="match status" value="1"/>
</dbReference>
<dbReference type="InterPro" id="IPR036097">
    <property type="entry name" value="HisK_dim/P_sf"/>
</dbReference>
<evidence type="ECO:0000256" key="13">
    <source>
        <dbReference type="ARBA" id="ARBA00064003"/>
    </source>
</evidence>
<dbReference type="Gene3D" id="3.30.450.40">
    <property type="match status" value="1"/>
</dbReference>
<dbReference type="InterPro" id="IPR011006">
    <property type="entry name" value="CheY-like_superfamily"/>
</dbReference>
<dbReference type="InterPro" id="IPR004358">
    <property type="entry name" value="Sig_transdc_His_kin-like_C"/>
</dbReference>
<feature type="domain" description="HAMP" evidence="21">
    <location>
        <begin position="380"/>
        <end position="432"/>
    </location>
</feature>
<protein>
    <recommendedName>
        <fullName evidence="15">Circadian input-output histidine kinase CikA</fullName>
        <ecNumber evidence="4">2.7.13.3</ecNumber>
    </recommendedName>
    <alternativeName>
        <fullName evidence="14">Sensory/regulatory protein RpfC</fullName>
    </alternativeName>
</protein>
<evidence type="ECO:0000256" key="14">
    <source>
        <dbReference type="ARBA" id="ARBA00068150"/>
    </source>
</evidence>
<dbReference type="GeneID" id="96287983"/>
<dbReference type="Gene3D" id="1.10.287.130">
    <property type="match status" value="1"/>
</dbReference>
<dbReference type="CDD" id="cd16922">
    <property type="entry name" value="HATPase_EvgS-ArcB-TorS-like"/>
    <property type="match status" value="1"/>
</dbReference>
<dbReference type="Proteomes" id="UP000431826">
    <property type="component" value="Unassembled WGS sequence"/>
</dbReference>
<keyword evidence="6" id="KW-0808">Transferase</keyword>
<feature type="transmembrane region" description="Helical" evidence="18">
    <location>
        <begin position="39"/>
        <end position="62"/>
    </location>
</feature>
<dbReference type="InterPro" id="IPR029016">
    <property type="entry name" value="GAF-like_dom_sf"/>
</dbReference>
<evidence type="ECO:0000256" key="4">
    <source>
        <dbReference type="ARBA" id="ARBA00012438"/>
    </source>
</evidence>
<keyword evidence="18" id="KW-0472">Membrane</keyword>
<evidence type="ECO:0000256" key="3">
    <source>
        <dbReference type="ARBA" id="ARBA00006402"/>
    </source>
</evidence>
<evidence type="ECO:0000256" key="16">
    <source>
        <dbReference type="PROSITE-ProRule" id="PRU00169"/>
    </source>
</evidence>
<dbReference type="FunFam" id="3.30.565.10:FF:000010">
    <property type="entry name" value="Sensor histidine kinase RcsC"/>
    <property type="match status" value="1"/>
</dbReference>
<dbReference type="SMART" id="SM00387">
    <property type="entry name" value="HATPase_c"/>
    <property type="match status" value="1"/>
</dbReference>
<feature type="compositionally biased region" description="Basic and acidic residues" evidence="17">
    <location>
        <begin position="16"/>
        <end position="31"/>
    </location>
</feature>
<keyword evidence="8" id="KW-0547">Nucleotide-binding</keyword>
<dbReference type="InterPro" id="IPR001789">
    <property type="entry name" value="Sig_transdc_resp-reg_receiver"/>
</dbReference>
<comment type="similarity">
    <text evidence="3">In the N-terminal section; belongs to the phytochrome family.</text>
</comment>
<dbReference type="SUPFAM" id="SSF55781">
    <property type="entry name" value="GAF domain-like"/>
    <property type="match status" value="1"/>
</dbReference>
<sequence>MKRRHAAVTGEGPDEPGAHPRETHEMPREERRRRIRPRIWHKLAAIWVAFMLPLILATFFLLNQQNSGINFVRDEMAGTQYLRPLSALIENVLQHRTLSRRATEEPSAAHQAQLLEKRIDVLFSDMAAVNHRLGKRLHTTHGEMAGAGRTAQLPSAMADQWAKIKATHSPRTAAAADTRLISHLLQQFSYVGDTSKIILDPDLDTYYTMAGLLLTGPRLMERISTLGDTVDARLRDGSLNSADRRELTQTAGFLAQDTTELRRQLDRAFESTGAFNHNKQLRPVLAPLLRSAEQSTGALNSATADQAVRPVSPSVTADRYATLASRASRANSSLWRAMFDQEDVMLRARLDGFTERRAIAFGAIGAAMATTATIAALMSRRITRNVSEVARASHILAEGDLTRRAGVSTQDEIGEMAIAFNTMADRLQESYEAVEQQVRHRTAELKRRTDSLSLLQAVSAAANEATNRDEALSTVLRLVCRHMGWPVGQAYPVVSKGADSTPELGPPVGQYVEEQAVAATQRHRFTAGPSSAARAALALREPVCPQPGATENGITFGAAEEPCIAGAIAFPVMTDNEVAVVLEFFTTEASPLSDSTRTLIANLTTQLGRVEERQRAVALRLSMEAAQSANRAKSAFLATMSHEIRTPMNAVIGMTELLLDTPLTAEQHNFAEIVRNSADNLLAITNDILDFSKFEAGKFDLEDIPLNLGECVESAFDVIMTRADEKENLELRHVIDPRLPDEVLGDGVRIRQILINLLDNAVKFTQSGEVVLYVRYFSAKHSGNGTSGRNEFLLHFTVRDTGIGIPPDRIENLFQPFEQLDSSTTRRFGGTGLGLAISRRLAELMGGSIWAESEVGKGSKFHFTIRTREVPEEMRRQDAKGTIQLTAKRLLIVDGNPTDRMILTRQAETWGMRVRETGFPYEAAQWISRGDPFDVAILNMQMPDTDGVVLARQIRRYRDAKALPLMLMTSPGEPDASAEDMAMFFAHHTKPVKAALLHADLCHILLEKQASSPASPQPTQQAHSGMAALRILLAEDNSVNRQLALRMLQKLGYTADAVENGVDAVNALRKKKYDVVLMDVHMPMMSGLEAARKIHQEFPTHRRPRIVALTASAMAEDYEACLAAGMDDFISKPLHLNDLRAVLDNCTPLVSGAPDDPHADG</sequence>
<evidence type="ECO:0000313" key="22">
    <source>
        <dbReference type="EMBL" id="GFE42270.1"/>
    </source>
</evidence>
<dbReference type="InterPro" id="IPR003660">
    <property type="entry name" value="HAMP_dom"/>
</dbReference>
<evidence type="ECO:0000256" key="8">
    <source>
        <dbReference type="ARBA" id="ARBA00022741"/>
    </source>
</evidence>
<dbReference type="AlphaFoldDB" id="A0A640V4G9"/>
<evidence type="ECO:0000259" key="20">
    <source>
        <dbReference type="PROSITE" id="PS50110"/>
    </source>
</evidence>
<dbReference type="InterPro" id="IPR036890">
    <property type="entry name" value="HATPase_C_sf"/>
</dbReference>
<dbReference type="Gene3D" id="3.30.565.10">
    <property type="entry name" value="Histidine kinase-like ATPase, C-terminal domain"/>
    <property type="match status" value="1"/>
</dbReference>
<proteinExistence type="inferred from homology"/>
<dbReference type="SMART" id="SM00304">
    <property type="entry name" value="HAMP"/>
    <property type="match status" value="1"/>
</dbReference>
<keyword evidence="12" id="KW-0902">Two-component regulatory system</keyword>
<feature type="region of interest" description="Disordered" evidence="17">
    <location>
        <begin position="1"/>
        <end position="31"/>
    </location>
</feature>
<dbReference type="Gene3D" id="3.40.50.2300">
    <property type="match status" value="2"/>
</dbReference>
<dbReference type="GO" id="GO:0005524">
    <property type="term" value="F:ATP binding"/>
    <property type="evidence" value="ECO:0007669"/>
    <property type="project" value="UniProtKB-KW"/>
</dbReference>
<evidence type="ECO:0000259" key="21">
    <source>
        <dbReference type="PROSITE" id="PS50885"/>
    </source>
</evidence>
<dbReference type="RefSeq" id="WP_159749543.1">
    <property type="nucleotide sequence ID" value="NZ_BLIR01000003.1"/>
</dbReference>
<dbReference type="GO" id="GO:0000155">
    <property type="term" value="F:phosphorelay sensor kinase activity"/>
    <property type="evidence" value="ECO:0007669"/>
    <property type="project" value="InterPro"/>
</dbReference>
<dbReference type="InterPro" id="IPR003661">
    <property type="entry name" value="HisK_dim/P_dom"/>
</dbReference>
<dbReference type="GO" id="GO:0005886">
    <property type="term" value="C:plasma membrane"/>
    <property type="evidence" value="ECO:0007669"/>
    <property type="project" value="UniProtKB-SubCell"/>
</dbReference>
<evidence type="ECO:0000256" key="1">
    <source>
        <dbReference type="ARBA" id="ARBA00000085"/>
    </source>
</evidence>
<dbReference type="PANTHER" id="PTHR45339">
    <property type="entry name" value="HYBRID SIGNAL TRANSDUCTION HISTIDINE KINASE J"/>
    <property type="match status" value="1"/>
</dbReference>
<evidence type="ECO:0000256" key="7">
    <source>
        <dbReference type="ARBA" id="ARBA00022692"/>
    </source>
</evidence>